<name>A0ABW4NJM8_9LACT</name>
<dbReference type="InterPro" id="IPR006047">
    <property type="entry name" value="GH13_cat_dom"/>
</dbReference>
<evidence type="ECO:0000313" key="4">
    <source>
        <dbReference type="EMBL" id="MFD1798603.1"/>
    </source>
</evidence>
<dbReference type="CDD" id="cd11338">
    <property type="entry name" value="AmyAc_CMD"/>
    <property type="match status" value="1"/>
</dbReference>
<dbReference type="EMBL" id="JBHUFF010000008">
    <property type="protein sequence ID" value="MFD1798603.1"/>
    <property type="molecule type" value="Genomic_DNA"/>
</dbReference>
<dbReference type="PANTHER" id="PTHR10357:SF210">
    <property type="entry name" value="MALTODEXTRIN GLUCOSIDASE"/>
    <property type="match status" value="1"/>
</dbReference>
<dbReference type="GO" id="GO:0016798">
    <property type="term" value="F:hydrolase activity, acting on glycosyl bonds"/>
    <property type="evidence" value="ECO:0007669"/>
    <property type="project" value="UniProtKB-KW"/>
</dbReference>
<feature type="domain" description="Glycosyl hydrolase family 13 catalytic" evidence="3">
    <location>
        <begin position="141"/>
        <end position="525"/>
    </location>
</feature>
<sequence length="609" mass="70058">MEKITYNSWSNNYKTPFGALKVDSQVVFTINCQLPAIHAVYLMIHKDFGQSFQIEMEAVKEGNYQTTFELSEGNGLYFYYFKIDYPLNNHVETLYYGNNRYQLGGLGETYYEIEDIKQYQLTSYLYDDPAPEWYRSGVAYQIFVDRFYNGNEKGIVSHPKKNSFIYASPEDDPVYLKDEIGDIMRWEFFGGNLKGIIQKLPYLANLGITILYLNPIFEARSNHKYDTGDFLKIDPMFGDEAIFKELIEQARTLGIHIILDGVFNHTGADSRYFNRYGTYDDLGAYQSRESEYADWYTFDQFPEEYQSWWGIKDVPTLNKETPAVQNFIYAGKDSVIRTWSKLGLGGWRIDVADELSDSFLAGIRKALEETIAEPVLIGEVWEDASNKIAYEQRRHYLEGGMLHGAMNYPFREIIIGVLNHTITTKEAALRSMHLKENYPPEAFKNNFNNIGTHDTARILTAVQNNVPALKQALALLFALPGIPCLYYGDEAGVEGGEDPANRKMFPWGRENKTIQSYAYEWIALRREEAALQEGDYYAFSTRKVLGIVRYLSEEEYLVLLINVSDQEVTFTTKETTTDYSFDIQAFLTKQGLAEKTIPAQGIQVIKKSR</sequence>
<reference evidence="5" key="1">
    <citation type="journal article" date="2019" name="Int. J. Syst. Evol. Microbiol.">
        <title>The Global Catalogue of Microorganisms (GCM) 10K type strain sequencing project: providing services to taxonomists for standard genome sequencing and annotation.</title>
        <authorList>
            <consortium name="The Broad Institute Genomics Platform"/>
            <consortium name="The Broad Institute Genome Sequencing Center for Infectious Disease"/>
            <person name="Wu L."/>
            <person name="Ma J."/>
        </authorList>
    </citation>
    <scope>NUCLEOTIDE SEQUENCE [LARGE SCALE GENOMIC DNA]</scope>
    <source>
        <strain evidence="5">KCTC 42143</strain>
    </source>
</reference>
<keyword evidence="5" id="KW-1185">Reference proteome</keyword>
<evidence type="ECO:0000259" key="3">
    <source>
        <dbReference type="SMART" id="SM00642"/>
    </source>
</evidence>
<evidence type="ECO:0000256" key="2">
    <source>
        <dbReference type="ARBA" id="ARBA00023295"/>
    </source>
</evidence>
<dbReference type="InterPro" id="IPR045857">
    <property type="entry name" value="O16G_dom_2"/>
</dbReference>
<keyword evidence="1 4" id="KW-0378">Hydrolase</keyword>
<evidence type="ECO:0000256" key="1">
    <source>
        <dbReference type="ARBA" id="ARBA00022801"/>
    </source>
</evidence>
<keyword evidence="2 4" id="KW-0326">Glycosidase</keyword>
<protein>
    <submittedName>
        <fullName evidence="4">Glycoside hydrolase family 13 protein</fullName>
        <ecNumber evidence="4">3.2.1.-</ecNumber>
    </submittedName>
</protein>
<dbReference type="EC" id="3.2.1.-" evidence="4"/>
<dbReference type="Pfam" id="PF00128">
    <property type="entry name" value="Alpha-amylase"/>
    <property type="match status" value="1"/>
</dbReference>
<dbReference type="SMART" id="SM00642">
    <property type="entry name" value="Aamy"/>
    <property type="match status" value="1"/>
</dbReference>
<dbReference type="RefSeq" id="WP_231726773.1">
    <property type="nucleotide sequence ID" value="NZ_JBHSQC010000015.1"/>
</dbReference>
<dbReference type="Gene3D" id="3.20.20.80">
    <property type="entry name" value="Glycosidases"/>
    <property type="match status" value="1"/>
</dbReference>
<dbReference type="Proteomes" id="UP001597285">
    <property type="component" value="Unassembled WGS sequence"/>
</dbReference>
<proteinExistence type="predicted"/>
<dbReference type="Gene3D" id="3.90.400.10">
    <property type="entry name" value="Oligo-1,6-glucosidase, Domain 2"/>
    <property type="match status" value="1"/>
</dbReference>
<dbReference type="PANTHER" id="PTHR10357">
    <property type="entry name" value="ALPHA-AMYLASE FAMILY MEMBER"/>
    <property type="match status" value="1"/>
</dbReference>
<accession>A0ABW4NJM8</accession>
<dbReference type="InterPro" id="IPR017853">
    <property type="entry name" value="GH"/>
</dbReference>
<gene>
    <name evidence="4" type="ORF">ACFSBK_01860</name>
</gene>
<evidence type="ECO:0000313" key="5">
    <source>
        <dbReference type="Proteomes" id="UP001597285"/>
    </source>
</evidence>
<organism evidence="4 5">
    <name type="scientific">Carnobacterium antarcticum</name>
    <dbReference type="NCBI Taxonomy" id="2126436"/>
    <lineage>
        <taxon>Bacteria</taxon>
        <taxon>Bacillati</taxon>
        <taxon>Bacillota</taxon>
        <taxon>Bacilli</taxon>
        <taxon>Lactobacillales</taxon>
        <taxon>Carnobacteriaceae</taxon>
        <taxon>Carnobacterium</taxon>
    </lineage>
</organism>
<dbReference type="SUPFAM" id="SSF51445">
    <property type="entry name" value="(Trans)glycosidases"/>
    <property type="match status" value="1"/>
</dbReference>
<comment type="caution">
    <text evidence="4">The sequence shown here is derived from an EMBL/GenBank/DDBJ whole genome shotgun (WGS) entry which is preliminary data.</text>
</comment>